<dbReference type="Pfam" id="PF00145">
    <property type="entry name" value="DNA_methylase"/>
    <property type="match status" value="1"/>
</dbReference>
<feature type="active site" evidence="7">
    <location>
        <position position="83"/>
    </location>
</feature>
<dbReference type="PATRIC" id="fig|1110504.5.peg.287"/>
<dbReference type="Gene3D" id="3.90.120.10">
    <property type="entry name" value="DNA Methylase, subunit A, domain 2"/>
    <property type="match status" value="1"/>
</dbReference>
<evidence type="ECO:0000256" key="7">
    <source>
        <dbReference type="PROSITE-ProRule" id="PRU01016"/>
    </source>
</evidence>
<dbReference type="PROSITE" id="PS51679">
    <property type="entry name" value="SAM_MT_C5"/>
    <property type="match status" value="1"/>
</dbReference>
<evidence type="ECO:0000256" key="3">
    <source>
        <dbReference type="ARBA" id="ARBA00022603"/>
    </source>
</evidence>
<dbReference type="InterPro" id="IPR018117">
    <property type="entry name" value="C5_DNA_meth_AS"/>
</dbReference>
<proteinExistence type="inferred from homology"/>
<protein>
    <recommendedName>
        <fullName evidence="2">DNA (cytosine-5-)-methyltransferase</fullName>
        <ecNumber evidence="2">2.1.1.37</ecNumber>
    </recommendedName>
</protein>
<dbReference type="PROSITE" id="PS00092">
    <property type="entry name" value="N6_MTASE"/>
    <property type="match status" value="1"/>
</dbReference>
<comment type="similarity">
    <text evidence="7">Belongs to the class I-like SAM-binding methyltransferase superfamily. C5-methyltransferase family.</text>
</comment>
<reference evidence="9 10" key="1">
    <citation type="journal article" date="2012" name="Appl. Environ. Microbiol.">
        <title>Emergence of Atypical Mycoplasma agalactiae Strains Harboring a New Prophage and Associated with an Alpine Wild Ungulate Mortality Episode.</title>
        <authorList>
            <person name="Tardy F."/>
            <person name="Baranowski E."/>
            <person name="Nouvel L.X."/>
            <person name="Mick V."/>
            <person name="Manso-Silvan L."/>
            <person name="Thiaucourt F."/>
            <person name="Thebault P."/>
            <person name="Breton M."/>
            <person name="Sirand-Pugnet P."/>
            <person name="Blanchard A."/>
            <person name="Garnier A."/>
            <person name="Gibert P."/>
            <person name="Game Y."/>
            <person name="Poumarat F."/>
            <person name="Citti C."/>
        </authorList>
    </citation>
    <scope>NUCLEOTIDE SEQUENCE [LARGE SCALE GENOMIC DNA]</scope>
    <source>
        <strain evidence="9 10">14628</strain>
    </source>
</reference>
<evidence type="ECO:0000256" key="4">
    <source>
        <dbReference type="ARBA" id="ARBA00022679"/>
    </source>
</evidence>
<dbReference type="PROSITE" id="PS00095">
    <property type="entry name" value="C5_MTASE_2"/>
    <property type="match status" value="1"/>
</dbReference>
<accession>I5D668</accession>
<dbReference type="RefSeq" id="WP_004024043.1">
    <property type="nucleotide sequence ID" value="NZ_AJPR01000006.1"/>
</dbReference>
<dbReference type="InterPro" id="IPR001525">
    <property type="entry name" value="C5_MeTfrase"/>
</dbReference>
<evidence type="ECO:0000256" key="5">
    <source>
        <dbReference type="ARBA" id="ARBA00022691"/>
    </source>
</evidence>
<dbReference type="InterPro" id="IPR002941">
    <property type="entry name" value="DNA_methylase_N4/N6"/>
</dbReference>
<keyword evidence="3 7" id="KW-0489">Methyltransferase</keyword>
<evidence type="ECO:0000256" key="6">
    <source>
        <dbReference type="ARBA" id="ARBA00022747"/>
    </source>
</evidence>
<dbReference type="GO" id="GO:0032259">
    <property type="term" value="P:methylation"/>
    <property type="evidence" value="ECO:0007669"/>
    <property type="project" value="UniProtKB-KW"/>
</dbReference>
<keyword evidence="6" id="KW-0680">Restriction system</keyword>
<gene>
    <name evidence="9" type="ORF">MAGb_2840</name>
</gene>
<evidence type="ECO:0000313" key="9">
    <source>
        <dbReference type="EMBL" id="EIN15177.1"/>
    </source>
</evidence>
<dbReference type="Pfam" id="PF01555">
    <property type="entry name" value="N6_N4_Mtase"/>
    <property type="match status" value="1"/>
</dbReference>
<dbReference type="GO" id="GO:0008170">
    <property type="term" value="F:N-methyltransferase activity"/>
    <property type="evidence" value="ECO:0007669"/>
    <property type="project" value="InterPro"/>
</dbReference>
<comment type="caution">
    <text evidence="9">The sequence shown here is derived from an EMBL/GenBank/DDBJ whole genome shotgun (WGS) entry which is preliminary data.</text>
</comment>
<organism evidence="9 10">
    <name type="scientific">Mycoplasmopsis agalactiae 14628</name>
    <dbReference type="NCBI Taxonomy" id="1110504"/>
    <lineage>
        <taxon>Bacteria</taxon>
        <taxon>Bacillati</taxon>
        <taxon>Mycoplasmatota</taxon>
        <taxon>Mycoplasmoidales</taxon>
        <taxon>Metamycoplasmataceae</taxon>
        <taxon>Mycoplasmopsis</taxon>
    </lineage>
</organism>
<dbReference type="InterPro" id="IPR050390">
    <property type="entry name" value="C5-Methyltransferase"/>
</dbReference>
<sequence>MIKFRILDLFSGAGGFSYGLDSLNEFETLIATDFNESALNTFKRNIPKAETILGDITKREVKEQIINKANELKINMIIGGPPCQGFSNKGKKKGLDDPRNFLFLEYLDIVEKVSPELFIIENVKTMLTAVKGYFIDQIVKKIELMGYKISYGVLNAKDFGIPQSRPRAIIIAHKEMAVPLPPPNGISVTVRDAISDLAYLNSADGDYESQYINNAQSEYQKLMRKGSLKLFNHIATKHSVDVINKLNLIPPECGKEYLSEELKGNQKFNTTWGRLKWNTTSSTIDTRFDTPSNGTNTHPELNRAITPREAARLQSFPDKFIFTGSKTEICKQIGNAVPPLLAKAIGLEILRQLKPSSIIGSNYQIHNANSYEIINDLISNNLKVDHIITDPPYNISKPNNFSTLASAKRQGIDFGKWDIDFDLVSWIKPYMSLLNKNGSAIIFCSYRYLSFIINELEKSSMVVKDIIKWVKTNPMPRNVDRRYVQDTEFAIWAVKSNSKWIFNKPASKSYLRANFETPVVSGKEKVSHPTQKSLKLMEEIIKIHTNKNELILDPFMGSGTTGIASLKLKRKFIGIELDEKFFDIASKRISDVE</sequence>
<evidence type="ECO:0000313" key="10">
    <source>
        <dbReference type="Proteomes" id="UP000003181"/>
    </source>
</evidence>
<dbReference type="EMBL" id="AJPR01000006">
    <property type="protein sequence ID" value="EIN15177.1"/>
    <property type="molecule type" value="Genomic_DNA"/>
</dbReference>
<keyword evidence="4 7" id="KW-0808">Transferase</keyword>
<dbReference type="EC" id="2.1.1.37" evidence="2"/>
<dbReference type="AlphaFoldDB" id="I5D668"/>
<comment type="similarity">
    <text evidence="1">Belongs to the N(4)/N(6)-methyltransferase family.</text>
</comment>
<dbReference type="STRING" id="1110504.MAGb_2840"/>
<dbReference type="GO" id="GO:0003886">
    <property type="term" value="F:DNA (cytosine-5-)-methyltransferase activity"/>
    <property type="evidence" value="ECO:0007669"/>
    <property type="project" value="UniProtKB-EC"/>
</dbReference>
<dbReference type="InterPro" id="IPR031303">
    <property type="entry name" value="C5_meth_CS"/>
</dbReference>
<dbReference type="PANTHER" id="PTHR10629">
    <property type="entry name" value="CYTOSINE-SPECIFIC METHYLTRANSFERASE"/>
    <property type="match status" value="1"/>
</dbReference>
<dbReference type="InterPro" id="IPR002052">
    <property type="entry name" value="DNA_methylase_N6_adenine_CS"/>
</dbReference>
<dbReference type="InterPro" id="IPR001091">
    <property type="entry name" value="RM_Methyltransferase"/>
</dbReference>
<evidence type="ECO:0000256" key="2">
    <source>
        <dbReference type="ARBA" id="ARBA00011975"/>
    </source>
</evidence>
<dbReference type="SUPFAM" id="SSF53335">
    <property type="entry name" value="S-adenosyl-L-methionine-dependent methyltransferases"/>
    <property type="match status" value="2"/>
</dbReference>
<name>I5D668_MYCAA</name>
<dbReference type="PROSITE" id="PS00094">
    <property type="entry name" value="C5_MTASE_1"/>
    <property type="match status" value="1"/>
</dbReference>
<evidence type="ECO:0000256" key="1">
    <source>
        <dbReference type="ARBA" id="ARBA00006594"/>
    </source>
</evidence>
<keyword evidence="5 7" id="KW-0949">S-adenosyl-L-methionine</keyword>
<feature type="domain" description="DNA methylase N-4/N-6" evidence="8">
    <location>
        <begin position="384"/>
        <end position="586"/>
    </location>
</feature>
<dbReference type="GO" id="GO:0009307">
    <property type="term" value="P:DNA restriction-modification system"/>
    <property type="evidence" value="ECO:0007669"/>
    <property type="project" value="UniProtKB-KW"/>
</dbReference>
<evidence type="ECO:0000259" key="8">
    <source>
        <dbReference type="Pfam" id="PF01555"/>
    </source>
</evidence>
<dbReference type="InterPro" id="IPR029063">
    <property type="entry name" value="SAM-dependent_MTases_sf"/>
</dbReference>
<dbReference type="GO" id="GO:0003677">
    <property type="term" value="F:DNA binding"/>
    <property type="evidence" value="ECO:0007669"/>
    <property type="project" value="InterPro"/>
</dbReference>
<dbReference type="NCBIfam" id="TIGR00675">
    <property type="entry name" value="dcm"/>
    <property type="match status" value="1"/>
</dbReference>
<dbReference type="GO" id="GO:0044027">
    <property type="term" value="P:negative regulation of gene expression via chromosomal CpG island methylation"/>
    <property type="evidence" value="ECO:0007669"/>
    <property type="project" value="TreeGrafter"/>
</dbReference>
<dbReference type="Proteomes" id="UP000003181">
    <property type="component" value="Unassembled WGS sequence"/>
</dbReference>
<dbReference type="Gene3D" id="3.40.50.150">
    <property type="entry name" value="Vaccinia Virus protein VP39"/>
    <property type="match status" value="2"/>
</dbReference>
<dbReference type="OrthoDB" id="9813719at2"/>
<dbReference type="PANTHER" id="PTHR10629:SF52">
    <property type="entry name" value="DNA (CYTOSINE-5)-METHYLTRANSFERASE 1"/>
    <property type="match status" value="1"/>
</dbReference>
<dbReference type="PRINTS" id="PR00508">
    <property type="entry name" value="S21N4MTFRASE"/>
</dbReference>